<feature type="transmembrane region" description="Helical" evidence="6">
    <location>
        <begin position="107"/>
        <end position="125"/>
    </location>
</feature>
<dbReference type="GO" id="GO:0016020">
    <property type="term" value="C:membrane"/>
    <property type="evidence" value="ECO:0007669"/>
    <property type="project" value="UniProtKB-SubCell"/>
</dbReference>
<reference evidence="7 8" key="1">
    <citation type="submission" date="2020-12" db="EMBL/GenBank/DDBJ databases">
        <title>Metabolic potential, ecology and presence of endohyphal bacteria is reflected in genomic diversity of Mucoromycotina.</title>
        <authorList>
            <person name="Muszewska A."/>
            <person name="Okrasinska A."/>
            <person name="Steczkiewicz K."/>
            <person name="Drgas O."/>
            <person name="Orlowska M."/>
            <person name="Perlinska-Lenart U."/>
            <person name="Aleksandrzak-Piekarczyk T."/>
            <person name="Szatraj K."/>
            <person name="Zielenkiewicz U."/>
            <person name="Pilsyk S."/>
            <person name="Malc E."/>
            <person name="Mieczkowski P."/>
            <person name="Kruszewska J.S."/>
            <person name="Biernat P."/>
            <person name="Pawlowska J."/>
        </authorList>
    </citation>
    <scope>NUCLEOTIDE SEQUENCE [LARGE SCALE GENOMIC DNA]</scope>
    <source>
        <strain evidence="7 8">CBS 142.35</strain>
    </source>
</reference>
<evidence type="ECO:0000256" key="1">
    <source>
        <dbReference type="ARBA" id="ARBA00004141"/>
    </source>
</evidence>
<protein>
    <recommendedName>
        <fullName evidence="9">Major facilitator superfamily (MFS) profile domain-containing protein</fullName>
    </recommendedName>
</protein>
<dbReference type="Gene3D" id="1.20.1250.20">
    <property type="entry name" value="MFS general substrate transporter like domains"/>
    <property type="match status" value="1"/>
</dbReference>
<keyword evidence="5 6" id="KW-0472">Membrane</keyword>
<dbReference type="InterPro" id="IPR011701">
    <property type="entry name" value="MFS"/>
</dbReference>
<sequence length="515" mass="58058">MTAEKIESWSSLENGTSNDDGKLLKSPAEKKLVRKINYTFMPLVILILFVQFVDKSTLTISALFGIYEDTGITHDEFGWLGSIFYMGYLAIQIPNQYFLQRVPISKYLGIILLVWGVTLACTALGNNFSQLAAMRFLLGFFEGCTYPAVSKLLNNIMNFQNKIFLLISTHYRKSEQVIWFGTMFATNAASIIIGSLMGYGVGNMDGHLGIRAWKWSMIIFGIITFFLGIPFFLFLADKPKSRWFHLTEEEEKIVEARTRDNAVVQNHDIKRSHIIEALKEPRLYCFFFTSLFLNLQNGAITTFASQIIASMGFSVSILLLIYISICFSMLLSYSLTSVLLNLPYGAAIMLLVGIFTYLSHKLNDIGYVAMASCVPPILGAILLLVLPIGPVQLLGLYLSSTSPTYILLQTYISNNVGGYTKKIFYTSANIVAFCLGNFVGPLMMVSIQAPRYIGAQIGFAVADFLCILMFFYVRWSSGRENARRRKLKDEGMIIEQDNELQDKTDKEDLTFIYRL</sequence>
<evidence type="ECO:0000313" key="7">
    <source>
        <dbReference type="EMBL" id="KAG2226204.1"/>
    </source>
</evidence>
<feature type="transmembrane region" description="Helical" evidence="6">
    <location>
        <begin position="213"/>
        <end position="236"/>
    </location>
</feature>
<proteinExistence type="predicted"/>
<dbReference type="OrthoDB" id="6730379at2759"/>
<dbReference type="InterPro" id="IPR036259">
    <property type="entry name" value="MFS_trans_sf"/>
</dbReference>
<evidence type="ECO:0000256" key="6">
    <source>
        <dbReference type="SAM" id="Phobius"/>
    </source>
</evidence>
<evidence type="ECO:0000256" key="3">
    <source>
        <dbReference type="ARBA" id="ARBA00022692"/>
    </source>
</evidence>
<keyword evidence="4 6" id="KW-1133">Transmembrane helix</keyword>
<evidence type="ECO:0000256" key="4">
    <source>
        <dbReference type="ARBA" id="ARBA00022989"/>
    </source>
</evidence>
<dbReference type="Pfam" id="PF07690">
    <property type="entry name" value="MFS_1"/>
    <property type="match status" value="1"/>
</dbReference>
<dbReference type="SUPFAM" id="SSF103473">
    <property type="entry name" value="MFS general substrate transporter"/>
    <property type="match status" value="1"/>
</dbReference>
<gene>
    <name evidence="7" type="ORF">INT45_003349</name>
</gene>
<dbReference type="AlphaFoldDB" id="A0A8H7SBA7"/>
<feature type="transmembrane region" description="Helical" evidence="6">
    <location>
        <begin position="338"/>
        <end position="358"/>
    </location>
</feature>
<feature type="transmembrane region" description="Helical" evidence="6">
    <location>
        <begin position="77"/>
        <end position="95"/>
    </location>
</feature>
<dbReference type="PANTHER" id="PTHR43791">
    <property type="entry name" value="PERMEASE-RELATED"/>
    <property type="match status" value="1"/>
</dbReference>
<keyword evidence="8" id="KW-1185">Reference proteome</keyword>
<dbReference type="GO" id="GO:0022857">
    <property type="term" value="F:transmembrane transporter activity"/>
    <property type="evidence" value="ECO:0007669"/>
    <property type="project" value="InterPro"/>
</dbReference>
<keyword evidence="3 6" id="KW-0812">Transmembrane</keyword>
<comment type="caution">
    <text evidence="7">The sequence shown here is derived from an EMBL/GenBank/DDBJ whole genome shotgun (WGS) entry which is preliminary data.</text>
</comment>
<comment type="subcellular location">
    <subcellularLocation>
        <location evidence="1">Membrane</location>
        <topology evidence="1">Multi-pass membrane protein</topology>
    </subcellularLocation>
</comment>
<organism evidence="7 8">
    <name type="scientific">Circinella minor</name>
    <dbReference type="NCBI Taxonomy" id="1195481"/>
    <lineage>
        <taxon>Eukaryota</taxon>
        <taxon>Fungi</taxon>
        <taxon>Fungi incertae sedis</taxon>
        <taxon>Mucoromycota</taxon>
        <taxon>Mucoromycotina</taxon>
        <taxon>Mucoromycetes</taxon>
        <taxon>Mucorales</taxon>
        <taxon>Lichtheimiaceae</taxon>
        <taxon>Circinella</taxon>
    </lineage>
</organism>
<evidence type="ECO:0000256" key="5">
    <source>
        <dbReference type="ARBA" id="ARBA00023136"/>
    </source>
</evidence>
<accession>A0A8H7SBA7</accession>
<feature type="transmembrane region" description="Helical" evidence="6">
    <location>
        <begin position="424"/>
        <end position="447"/>
    </location>
</feature>
<evidence type="ECO:0000256" key="2">
    <source>
        <dbReference type="ARBA" id="ARBA00022448"/>
    </source>
</evidence>
<dbReference type="Proteomes" id="UP000646827">
    <property type="component" value="Unassembled WGS sequence"/>
</dbReference>
<evidence type="ECO:0000313" key="8">
    <source>
        <dbReference type="Proteomes" id="UP000646827"/>
    </source>
</evidence>
<keyword evidence="2" id="KW-0813">Transport</keyword>
<feature type="transmembrane region" description="Helical" evidence="6">
    <location>
        <begin position="177"/>
        <end position="201"/>
    </location>
</feature>
<feature type="transmembrane region" description="Helical" evidence="6">
    <location>
        <begin position="453"/>
        <end position="475"/>
    </location>
</feature>
<dbReference type="PANTHER" id="PTHR43791:SF1">
    <property type="entry name" value="ALLANTOATE PERMEASE"/>
    <property type="match status" value="1"/>
</dbReference>
<evidence type="ECO:0008006" key="9">
    <source>
        <dbReference type="Google" id="ProtNLM"/>
    </source>
</evidence>
<feature type="transmembrane region" description="Helical" evidence="6">
    <location>
        <begin position="307"/>
        <end position="332"/>
    </location>
</feature>
<dbReference type="EMBL" id="JAEPRB010000019">
    <property type="protein sequence ID" value="KAG2226204.1"/>
    <property type="molecule type" value="Genomic_DNA"/>
</dbReference>
<feature type="transmembrane region" description="Helical" evidence="6">
    <location>
        <begin position="137"/>
        <end position="156"/>
    </location>
</feature>
<feature type="transmembrane region" description="Helical" evidence="6">
    <location>
        <begin position="365"/>
        <end position="388"/>
    </location>
</feature>
<feature type="transmembrane region" description="Helical" evidence="6">
    <location>
        <begin position="36"/>
        <end position="53"/>
    </location>
</feature>
<name>A0A8H7SBA7_9FUNG</name>